<dbReference type="GO" id="GO:0005634">
    <property type="term" value="C:nucleus"/>
    <property type="evidence" value="ECO:0007669"/>
    <property type="project" value="TreeGrafter"/>
</dbReference>
<organism evidence="3 4">
    <name type="scientific">Polyplosphaeria fusca</name>
    <dbReference type="NCBI Taxonomy" id="682080"/>
    <lineage>
        <taxon>Eukaryota</taxon>
        <taxon>Fungi</taxon>
        <taxon>Dikarya</taxon>
        <taxon>Ascomycota</taxon>
        <taxon>Pezizomycotina</taxon>
        <taxon>Dothideomycetes</taxon>
        <taxon>Pleosporomycetidae</taxon>
        <taxon>Pleosporales</taxon>
        <taxon>Tetraplosphaeriaceae</taxon>
        <taxon>Polyplosphaeria</taxon>
    </lineage>
</organism>
<evidence type="ECO:0000259" key="2">
    <source>
        <dbReference type="SMART" id="SM00731"/>
    </source>
</evidence>
<protein>
    <recommendedName>
        <fullName evidence="2">SprT-like domain-containing protein</fullName>
    </recommendedName>
</protein>
<dbReference type="PANTHER" id="PTHR23099">
    <property type="entry name" value="TRANSCRIPTIONAL REGULATOR"/>
    <property type="match status" value="1"/>
</dbReference>
<dbReference type="GO" id="GO:0006950">
    <property type="term" value="P:response to stress"/>
    <property type="evidence" value="ECO:0007669"/>
    <property type="project" value="UniProtKB-ARBA"/>
</dbReference>
<dbReference type="Pfam" id="PF10263">
    <property type="entry name" value="SprT-like"/>
    <property type="match status" value="1"/>
</dbReference>
<proteinExistence type="predicted"/>
<dbReference type="InterPro" id="IPR035240">
    <property type="entry name" value="SprT_Zn_ribbon"/>
</dbReference>
<dbReference type="EMBL" id="ML996110">
    <property type="protein sequence ID" value="KAF2738325.1"/>
    <property type="molecule type" value="Genomic_DNA"/>
</dbReference>
<feature type="region of interest" description="Disordered" evidence="1">
    <location>
        <begin position="1"/>
        <end position="121"/>
    </location>
</feature>
<dbReference type="OrthoDB" id="20772at2759"/>
<accession>A0A9P4R775</accession>
<feature type="region of interest" description="Disordered" evidence="1">
    <location>
        <begin position="164"/>
        <end position="205"/>
    </location>
</feature>
<reference evidence="3" key="1">
    <citation type="journal article" date="2020" name="Stud. Mycol.">
        <title>101 Dothideomycetes genomes: a test case for predicting lifestyles and emergence of pathogens.</title>
        <authorList>
            <person name="Haridas S."/>
            <person name="Albert R."/>
            <person name="Binder M."/>
            <person name="Bloem J."/>
            <person name="Labutti K."/>
            <person name="Salamov A."/>
            <person name="Andreopoulos B."/>
            <person name="Baker S."/>
            <person name="Barry K."/>
            <person name="Bills G."/>
            <person name="Bluhm B."/>
            <person name="Cannon C."/>
            <person name="Castanera R."/>
            <person name="Culley D."/>
            <person name="Daum C."/>
            <person name="Ezra D."/>
            <person name="Gonzalez J."/>
            <person name="Henrissat B."/>
            <person name="Kuo A."/>
            <person name="Liang C."/>
            <person name="Lipzen A."/>
            <person name="Lutzoni F."/>
            <person name="Magnuson J."/>
            <person name="Mondo S."/>
            <person name="Nolan M."/>
            <person name="Ohm R."/>
            <person name="Pangilinan J."/>
            <person name="Park H.-J."/>
            <person name="Ramirez L."/>
            <person name="Alfaro M."/>
            <person name="Sun H."/>
            <person name="Tritt A."/>
            <person name="Yoshinaga Y."/>
            <person name="Zwiers L.-H."/>
            <person name="Turgeon B."/>
            <person name="Goodwin S."/>
            <person name="Spatafora J."/>
            <person name="Crous P."/>
            <person name="Grigoriev I."/>
        </authorList>
    </citation>
    <scope>NUCLEOTIDE SEQUENCE</scope>
    <source>
        <strain evidence="3">CBS 125425</strain>
    </source>
</reference>
<keyword evidence="4" id="KW-1185">Reference proteome</keyword>
<evidence type="ECO:0000313" key="4">
    <source>
        <dbReference type="Proteomes" id="UP000799444"/>
    </source>
</evidence>
<evidence type="ECO:0000256" key="1">
    <source>
        <dbReference type="SAM" id="MobiDB-lite"/>
    </source>
</evidence>
<feature type="compositionally biased region" description="Polar residues" evidence="1">
    <location>
        <begin position="49"/>
        <end position="67"/>
    </location>
</feature>
<dbReference type="AlphaFoldDB" id="A0A9P4R775"/>
<comment type="caution">
    <text evidence="3">The sequence shown here is derived from an EMBL/GenBank/DDBJ whole genome shotgun (WGS) entry which is preliminary data.</text>
</comment>
<dbReference type="SMART" id="SM00731">
    <property type="entry name" value="SprT"/>
    <property type="match status" value="1"/>
</dbReference>
<dbReference type="PANTHER" id="PTHR23099:SF0">
    <property type="entry name" value="GERM CELL NUCLEAR ACIDIC PROTEIN"/>
    <property type="match status" value="1"/>
</dbReference>
<dbReference type="Proteomes" id="UP000799444">
    <property type="component" value="Unassembled WGS sequence"/>
</dbReference>
<evidence type="ECO:0000313" key="3">
    <source>
        <dbReference type="EMBL" id="KAF2738325.1"/>
    </source>
</evidence>
<sequence length="480" mass="53846">MPPPPPPNVASRPPFRKGHSMISNWAQDVIDLTESPEPPPSFDLPTRMRSASLTGSASRPTTSSSYDASAVLRYSPTPTKQKSPHKAPPIVSRPSTPPLPPVSPSKLVSPSKMKNRIPHAPDLRPSLDAFWSADVVNDWNQQHSPSKPLMSPRKQKWLKAIERKEMGGSGSDSEDSCPSPTTSPRKKNASPSKAQSSPNVAQVRKECKEFRSKTRYAMAESFLKELDTTITGGKISEMSASTGGIKLIWTKTLKTTAGRANWRREQLRLKTGPLPTDLRTEIRHHCSIELAEKVIDTPDRLYNVLAHEYCHLTTFMISDVRTNPHGKAFRTWAARVSTAFTSHNVLVTTKHAYEISFKYVWECVKCGYEFKRHSKSVDPERHSCGRCQSRLVQTKPVPRAGGKGREKSEYQGYMKENFGRVRGELEARGMEAGMGRVVEEVARQYRVMKEGRKEKVEKEVDEVDEVEIVFERLKIGDEGL</sequence>
<dbReference type="Pfam" id="PF17283">
    <property type="entry name" value="Zn_ribbon_SprT"/>
    <property type="match status" value="1"/>
</dbReference>
<gene>
    <name evidence="3" type="ORF">EJ04DRAFT_509730</name>
</gene>
<dbReference type="InterPro" id="IPR006640">
    <property type="entry name" value="SprT-like_domain"/>
</dbReference>
<feature type="compositionally biased region" description="Polar residues" evidence="1">
    <location>
        <begin position="189"/>
        <end position="200"/>
    </location>
</feature>
<name>A0A9P4R775_9PLEO</name>
<feature type="domain" description="SprT-like" evidence="2">
    <location>
        <begin position="212"/>
        <end position="394"/>
    </location>
</feature>